<feature type="region of interest" description="Disordered" evidence="1">
    <location>
        <begin position="30"/>
        <end position="50"/>
    </location>
</feature>
<reference evidence="2" key="1">
    <citation type="submission" date="2001-10" db="EMBL/GenBank/DDBJ databases">
        <title>Oryza sativa nipponbare(GA3) genomic DNA, chromosome 7, PAC clone:P0011H09.</title>
        <authorList>
            <person name="Sasaki T."/>
            <person name="Matsumoto T."/>
            <person name="Yamamoto K."/>
        </authorList>
    </citation>
    <scope>NUCLEOTIDE SEQUENCE</scope>
</reference>
<protein>
    <submittedName>
        <fullName evidence="2">Uncharacterized protein</fullName>
    </submittedName>
</protein>
<reference evidence="4" key="3">
    <citation type="journal article" date="2005" name="Nature">
        <title>The map-based sequence of the rice genome.</title>
        <authorList>
            <consortium name="International rice genome sequencing project (IRGSP)"/>
            <person name="Matsumoto T."/>
            <person name="Wu J."/>
            <person name="Kanamori H."/>
            <person name="Katayose Y."/>
            <person name="Fujisawa M."/>
            <person name="Namiki N."/>
            <person name="Mizuno H."/>
            <person name="Yamamoto K."/>
            <person name="Antonio B.A."/>
            <person name="Baba T."/>
            <person name="Sakata K."/>
            <person name="Nagamura Y."/>
            <person name="Aoki H."/>
            <person name="Arikawa K."/>
            <person name="Arita K."/>
            <person name="Bito T."/>
            <person name="Chiden Y."/>
            <person name="Fujitsuka N."/>
            <person name="Fukunaka R."/>
            <person name="Hamada M."/>
            <person name="Harada C."/>
            <person name="Hayashi A."/>
            <person name="Hijishita S."/>
            <person name="Honda M."/>
            <person name="Hosokawa S."/>
            <person name="Ichikawa Y."/>
            <person name="Idonuma A."/>
            <person name="Iijima M."/>
            <person name="Ikeda M."/>
            <person name="Ikeno M."/>
            <person name="Ito K."/>
            <person name="Ito S."/>
            <person name="Ito T."/>
            <person name="Ito Y."/>
            <person name="Ito Y."/>
            <person name="Iwabuchi A."/>
            <person name="Kamiya K."/>
            <person name="Karasawa W."/>
            <person name="Kurita K."/>
            <person name="Katagiri S."/>
            <person name="Kikuta A."/>
            <person name="Kobayashi H."/>
            <person name="Kobayashi N."/>
            <person name="Machita K."/>
            <person name="Maehara T."/>
            <person name="Masukawa M."/>
            <person name="Mizubayashi T."/>
            <person name="Mukai Y."/>
            <person name="Nagasaki H."/>
            <person name="Nagata Y."/>
            <person name="Naito S."/>
            <person name="Nakashima M."/>
            <person name="Nakama Y."/>
            <person name="Nakamichi Y."/>
            <person name="Nakamura M."/>
            <person name="Meguro A."/>
            <person name="Negishi M."/>
            <person name="Ohta I."/>
            <person name="Ohta T."/>
            <person name="Okamoto M."/>
            <person name="Ono N."/>
            <person name="Saji S."/>
            <person name="Sakaguchi M."/>
            <person name="Sakai K."/>
            <person name="Shibata M."/>
            <person name="Shimokawa T."/>
            <person name="Song J."/>
            <person name="Takazaki Y."/>
            <person name="Terasawa K."/>
            <person name="Tsugane M."/>
            <person name="Tsuji K."/>
            <person name="Ueda S."/>
            <person name="Waki K."/>
            <person name="Yamagata H."/>
            <person name="Yamamoto M."/>
            <person name="Yamamoto S."/>
            <person name="Yamane H."/>
            <person name="Yoshiki S."/>
            <person name="Yoshihara R."/>
            <person name="Yukawa K."/>
            <person name="Zhong H."/>
            <person name="Yano M."/>
            <person name="Yuan Q."/>
            <person name="Ouyang S."/>
            <person name="Liu J."/>
            <person name="Jones K.M."/>
            <person name="Gansberger K."/>
            <person name="Moffat K."/>
            <person name="Hill J."/>
            <person name="Bera J."/>
            <person name="Fadrosh D."/>
            <person name="Jin S."/>
            <person name="Johri S."/>
            <person name="Kim M."/>
            <person name="Overton L."/>
            <person name="Reardon M."/>
            <person name="Tsitrin T."/>
            <person name="Vuong H."/>
            <person name="Weaver B."/>
            <person name="Ciecko A."/>
            <person name="Tallon L."/>
            <person name="Jackson J."/>
            <person name="Pai G."/>
            <person name="Aken S.V."/>
            <person name="Utterback T."/>
            <person name="Reidmuller S."/>
            <person name="Feldblyum T."/>
            <person name="Hsiao J."/>
            <person name="Zismann V."/>
            <person name="Iobst S."/>
            <person name="de Vazeille A.R."/>
            <person name="Buell C.R."/>
            <person name="Ying K."/>
            <person name="Li Y."/>
            <person name="Lu T."/>
            <person name="Huang Y."/>
            <person name="Zhao Q."/>
            <person name="Feng Q."/>
            <person name="Zhang L."/>
            <person name="Zhu J."/>
            <person name="Weng Q."/>
            <person name="Mu J."/>
            <person name="Lu Y."/>
            <person name="Fan D."/>
            <person name="Liu Y."/>
            <person name="Guan J."/>
            <person name="Zhang Y."/>
            <person name="Yu S."/>
            <person name="Liu X."/>
            <person name="Zhang Y."/>
            <person name="Hong G."/>
            <person name="Han B."/>
            <person name="Choisne N."/>
            <person name="Demange N."/>
            <person name="Orjeda G."/>
            <person name="Samain S."/>
            <person name="Cattolico L."/>
            <person name="Pelletier E."/>
            <person name="Couloux A."/>
            <person name="Segurens B."/>
            <person name="Wincker P."/>
            <person name="D'Hont A."/>
            <person name="Scarpelli C."/>
            <person name="Weissenbach J."/>
            <person name="Salanoubat M."/>
            <person name="Quetier F."/>
            <person name="Yu Y."/>
            <person name="Kim H.R."/>
            <person name="Rambo T."/>
            <person name="Currie J."/>
            <person name="Collura K."/>
            <person name="Luo M."/>
            <person name="Yang T."/>
            <person name="Ammiraju J.S.S."/>
            <person name="Engler F."/>
            <person name="Soderlund C."/>
            <person name="Wing R.A."/>
            <person name="Palmer L.E."/>
            <person name="de la Bastide M."/>
            <person name="Spiegel L."/>
            <person name="Nascimento L."/>
            <person name="Zutavern T."/>
            <person name="O'Shaughnessy A."/>
            <person name="Dike S."/>
            <person name="Dedhia N."/>
            <person name="Preston R."/>
            <person name="Balija V."/>
            <person name="McCombie W.R."/>
            <person name="Chow T."/>
            <person name="Chen H."/>
            <person name="Chung M."/>
            <person name="Chen C."/>
            <person name="Shaw J."/>
            <person name="Wu H."/>
            <person name="Hsiao K."/>
            <person name="Chao Y."/>
            <person name="Chu M."/>
            <person name="Cheng C."/>
            <person name="Hour A."/>
            <person name="Lee P."/>
            <person name="Lin S."/>
            <person name="Lin Y."/>
            <person name="Liou J."/>
            <person name="Liu S."/>
            <person name="Hsing Y."/>
            <person name="Raghuvanshi S."/>
            <person name="Mohanty A."/>
            <person name="Bharti A.K."/>
            <person name="Gaur A."/>
            <person name="Gupta V."/>
            <person name="Kumar D."/>
            <person name="Ravi V."/>
            <person name="Vij S."/>
            <person name="Kapur A."/>
            <person name="Khurana P."/>
            <person name="Khurana P."/>
            <person name="Khurana J.P."/>
            <person name="Tyagi A.K."/>
            <person name="Gaikwad K."/>
            <person name="Singh A."/>
            <person name="Dalal V."/>
            <person name="Srivastava S."/>
            <person name="Dixit A."/>
            <person name="Pal A.K."/>
            <person name="Ghazi I.A."/>
            <person name="Yadav M."/>
            <person name="Pandit A."/>
            <person name="Bhargava A."/>
            <person name="Sureshbabu K."/>
            <person name="Batra K."/>
            <person name="Sharma T.R."/>
            <person name="Mohapatra T."/>
            <person name="Singh N.K."/>
            <person name="Messing J."/>
            <person name="Nelson A.B."/>
            <person name="Fuks G."/>
            <person name="Kavchok S."/>
            <person name="Keizer G."/>
            <person name="Linton E."/>
            <person name="Llaca V."/>
            <person name="Song R."/>
            <person name="Tanyolac B."/>
            <person name="Young S."/>
            <person name="Ho-Il K."/>
            <person name="Hahn J.H."/>
            <person name="Sangsakoo G."/>
            <person name="Vanavichit A."/>
            <person name="de Mattos Luiz.A.T."/>
            <person name="Zimmer P.D."/>
            <person name="Malone G."/>
            <person name="Dellagostin O."/>
            <person name="de Oliveira A.C."/>
            <person name="Bevan M."/>
            <person name="Bancroft I."/>
            <person name="Minx P."/>
            <person name="Cordum H."/>
            <person name="Wilson R."/>
            <person name="Cheng Z."/>
            <person name="Jin W."/>
            <person name="Jiang J."/>
            <person name="Leong S.A."/>
            <person name="Iwama H."/>
            <person name="Gojobori T."/>
            <person name="Itoh T."/>
            <person name="Niimura Y."/>
            <person name="Fujii Y."/>
            <person name="Habara T."/>
            <person name="Sakai H."/>
            <person name="Sato Y."/>
            <person name="Wilson G."/>
            <person name="Kumar K."/>
            <person name="McCouch S."/>
            <person name="Juretic N."/>
            <person name="Hoen D."/>
            <person name="Wright S."/>
            <person name="Bruskiewich R."/>
            <person name="Bureau T."/>
            <person name="Miyao A."/>
            <person name="Hirochika H."/>
            <person name="Nishikawa T."/>
            <person name="Kadowaki K."/>
            <person name="Sugiura M."/>
            <person name="Burr B."/>
            <person name="Sasaki T."/>
        </authorList>
    </citation>
    <scope>NUCLEOTIDE SEQUENCE [LARGE SCALE GENOMIC DNA]</scope>
    <source>
        <strain evidence="4">cv. Nipponbare</strain>
    </source>
</reference>
<gene>
    <name evidence="2" type="primary">P0011H09.126</name>
    <name evidence="3" type="synonym">P0506F02.140</name>
</gene>
<name>Q8GSJ5_ORYSJ</name>
<proteinExistence type="predicted"/>
<accession>Q8GSJ5</accession>
<evidence type="ECO:0000313" key="2">
    <source>
        <dbReference type="EMBL" id="BAC20678.1"/>
    </source>
</evidence>
<sequence length="97" mass="10709">MATSSEEDEELEGGRRSRRDWEFGVFDASAAANHNPMDDGQPSDALAPSRGDHFCGINRRVMLTANSNEIHEAIKRGKWKNPCEIMATNSITCSNPT</sequence>
<evidence type="ECO:0000313" key="4">
    <source>
        <dbReference type="Proteomes" id="UP000000763"/>
    </source>
</evidence>
<dbReference type="EMBL" id="AP004260">
    <property type="protein sequence ID" value="BAC20678.1"/>
    <property type="molecule type" value="Genomic_DNA"/>
</dbReference>
<reference evidence="4" key="4">
    <citation type="journal article" date="2008" name="Nucleic Acids Res.">
        <title>The rice annotation project database (RAP-DB): 2008 update.</title>
        <authorList>
            <consortium name="The rice annotation project (RAP)"/>
        </authorList>
    </citation>
    <scope>GENOME REANNOTATION</scope>
    <source>
        <strain evidence="4">cv. Nipponbare</strain>
    </source>
</reference>
<organism evidence="2 4">
    <name type="scientific">Oryza sativa subsp. japonica</name>
    <name type="common">Rice</name>
    <dbReference type="NCBI Taxonomy" id="39947"/>
    <lineage>
        <taxon>Eukaryota</taxon>
        <taxon>Viridiplantae</taxon>
        <taxon>Streptophyta</taxon>
        <taxon>Embryophyta</taxon>
        <taxon>Tracheophyta</taxon>
        <taxon>Spermatophyta</taxon>
        <taxon>Magnoliopsida</taxon>
        <taxon>Liliopsida</taxon>
        <taxon>Poales</taxon>
        <taxon>Poaceae</taxon>
        <taxon>BOP clade</taxon>
        <taxon>Oryzoideae</taxon>
        <taxon>Oryzeae</taxon>
        <taxon>Oryzinae</taxon>
        <taxon>Oryza</taxon>
        <taxon>Oryza sativa</taxon>
    </lineage>
</organism>
<evidence type="ECO:0000313" key="3">
    <source>
        <dbReference type="EMBL" id="BAC22359.1"/>
    </source>
</evidence>
<dbReference type="EMBL" id="AP004306">
    <property type="protein sequence ID" value="BAC22359.1"/>
    <property type="molecule type" value="Genomic_DNA"/>
</dbReference>
<evidence type="ECO:0000256" key="1">
    <source>
        <dbReference type="SAM" id="MobiDB-lite"/>
    </source>
</evidence>
<reference evidence="3" key="2">
    <citation type="submission" date="2001-10" db="EMBL/GenBank/DDBJ databases">
        <title>Oryza sativa nipponbare(GA3) genomic DNA, chromosome 7, PAC clone:P0506F02.</title>
        <authorList>
            <person name="Sasaki T."/>
            <person name="Matsumoto T."/>
            <person name="Yamamoto K."/>
        </authorList>
    </citation>
    <scope>NUCLEOTIDE SEQUENCE</scope>
</reference>
<dbReference type="AlphaFoldDB" id="Q8GSJ5"/>
<dbReference type="Proteomes" id="UP000000763">
    <property type="component" value="Chromosome 7"/>
</dbReference>